<dbReference type="Proteomes" id="UP001334084">
    <property type="component" value="Chromosome 9"/>
</dbReference>
<evidence type="ECO:0000256" key="1">
    <source>
        <dbReference type="SAM" id="SignalP"/>
    </source>
</evidence>
<keyword evidence="1" id="KW-0732">Signal</keyword>
<dbReference type="AlphaFoldDB" id="A0AAX4JFT3"/>
<accession>A0AAX4JFT3</accession>
<dbReference type="RefSeq" id="XP_065330793.1">
    <property type="nucleotide sequence ID" value="XM_065474721.1"/>
</dbReference>
<sequence>MKISIVLLMCLSAQTSHPLYEKIYESFIKDIEKGNFISYNPLNPENNITILADFCRSTAWFGKTNIDNGIWCFYKLLLNNENLDFLVQRILLSSGSAINIIFSHLLLCKKTIDICTLHKLIKDKEYVETNILELSEKITADLNKPISNDYLYLIALCLLLELEAYINETDLVKNIFFILIKEIGIYILAEQNENEAEKDKTRHINLIEAFRLISDTHKEVYFRTRDIVLENICQIAMLFTGLYSFNIPDKYMNKYTKINQDDVITKIKLDKFNIKKNNENIRKRIKEKNIESTMKFQKIQILKEIISKTNIEEKLNNLQKKIIENKGRIEITNAFNKCESDLLRMNISTEIINEYRNIFIDKFILSLLNFTPENMGTYCKELLYTSIINLLKSEFFDDESEKVKRKRFFQNIKNLLNESEVFRIVNNNLKLFNEIMVELKKH</sequence>
<keyword evidence="3" id="KW-1185">Reference proteome</keyword>
<name>A0AAX4JFT3_9MICR</name>
<proteinExistence type="predicted"/>
<gene>
    <name evidence="2" type="ORF">VNE69_09200</name>
</gene>
<evidence type="ECO:0000313" key="2">
    <source>
        <dbReference type="EMBL" id="WUR04648.1"/>
    </source>
</evidence>
<organism evidence="2 3">
    <name type="scientific">Vairimorpha necatrix</name>
    <dbReference type="NCBI Taxonomy" id="6039"/>
    <lineage>
        <taxon>Eukaryota</taxon>
        <taxon>Fungi</taxon>
        <taxon>Fungi incertae sedis</taxon>
        <taxon>Microsporidia</taxon>
        <taxon>Nosematidae</taxon>
        <taxon>Vairimorpha</taxon>
    </lineage>
</organism>
<feature type="signal peptide" evidence="1">
    <location>
        <begin position="1"/>
        <end position="18"/>
    </location>
</feature>
<evidence type="ECO:0000313" key="3">
    <source>
        <dbReference type="Proteomes" id="UP001334084"/>
    </source>
</evidence>
<dbReference type="KEGG" id="vnx:VNE69_09200"/>
<feature type="chain" id="PRO_5044005214" evidence="1">
    <location>
        <begin position="19"/>
        <end position="442"/>
    </location>
</feature>
<reference evidence="2" key="1">
    <citation type="journal article" date="2024" name="BMC Genomics">
        <title>Functional annotation of a divergent genome using sequence and structure-based similarity.</title>
        <authorList>
            <person name="Svedberg D."/>
            <person name="Winiger R.R."/>
            <person name="Berg A."/>
            <person name="Sharma H."/>
            <person name="Tellgren-Roth C."/>
            <person name="Debrunner-Vossbrinck B.A."/>
            <person name="Vossbrinck C.R."/>
            <person name="Barandun J."/>
        </authorList>
    </citation>
    <scope>NUCLEOTIDE SEQUENCE</scope>
    <source>
        <strain evidence="2">Illinois isolate</strain>
    </source>
</reference>
<dbReference type="GeneID" id="90542479"/>
<dbReference type="EMBL" id="CP142734">
    <property type="protein sequence ID" value="WUR04648.1"/>
    <property type="molecule type" value="Genomic_DNA"/>
</dbReference>
<protein>
    <submittedName>
        <fullName evidence="2">Uncharacterized protein</fullName>
    </submittedName>
</protein>